<accession>A0A369AJR0</accession>
<comment type="caution">
    <text evidence="10">Lacks conserved residue(s) required for the propagation of feature annotation.</text>
</comment>
<evidence type="ECO:0000256" key="6">
    <source>
        <dbReference type="ARBA" id="ARBA00022801"/>
    </source>
</evidence>
<feature type="binding site" evidence="10">
    <location>
        <position position="222"/>
    </location>
    <ligand>
        <name>Mn(2+)</name>
        <dbReference type="ChEBI" id="CHEBI:29035"/>
        <label>1</label>
    </ligand>
</feature>
<name>A0A369AJR0_9BURK</name>
<keyword evidence="9 10" id="KW-0464">Manganese</keyword>
<keyword evidence="7 10" id="KW-0443">Lipid metabolism</keyword>
<keyword evidence="13" id="KW-1185">Reference proteome</keyword>
<evidence type="ECO:0000259" key="11">
    <source>
        <dbReference type="Pfam" id="PF00149"/>
    </source>
</evidence>
<dbReference type="PANTHER" id="PTHR34990:SF1">
    <property type="entry name" value="UDP-2,3-DIACYLGLUCOSAMINE HYDROLASE"/>
    <property type="match status" value="1"/>
</dbReference>
<evidence type="ECO:0000313" key="13">
    <source>
        <dbReference type="Proteomes" id="UP000252174"/>
    </source>
</evidence>
<dbReference type="AlphaFoldDB" id="A0A369AJR0"/>
<evidence type="ECO:0000256" key="10">
    <source>
        <dbReference type="HAMAP-Rule" id="MF_00575"/>
    </source>
</evidence>
<feature type="binding site" evidence="10">
    <location>
        <position position="56"/>
    </location>
    <ligand>
        <name>Mn(2+)</name>
        <dbReference type="ChEBI" id="CHEBI:29035"/>
        <label>2</label>
    </ligand>
</feature>
<evidence type="ECO:0000256" key="3">
    <source>
        <dbReference type="ARBA" id="ARBA00022519"/>
    </source>
</evidence>
<keyword evidence="1 10" id="KW-1003">Cell membrane</keyword>
<feature type="binding site" evidence="10">
    <location>
        <position position="105"/>
    </location>
    <ligand>
        <name>Mn(2+)</name>
        <dbReference type="ChEBI" id="CHEBI:29035"/>
        <label>2</label>
    </ligand>
</feature>
<feature type="binding site" evidence="10">
    <location>
        <position position="27"/>
    </location>
    <ligand>
        <name>Mn(2+)</name>
        <dbReference type="ChEBI" id="CHEBI:29035"/>
        <label>1</label>
    </ligand>
</feature>
<dbReference type="NCBIfam" id="TIGR01854">
    <property type="entry name" value="lipid_A_lpxH"/>
    <property type="match status" value="1"/>
</dbReference>
<feature type="domain" description="Calcineurin-like phosphoesterase" evidence="11">
    <location>
        <begin position="21"/>
        <end position="224"/>
    </location>
</feature>
<comment type="subcellular location">
    <subcellularLocation>
        <location evidence="10">Cell inner membrane</location>
        <topology evidence="10">Peripheral membrane protein</topology>
        <orientation evidence="10">Cytoplasmic side</orientation>
    </subcellularLocation>
</comment>
<dbReference type="EMBL" id="QPJU01000008">
    <property type="protein sequence ID" value="RCX08516.1"/>
    <property type="molecule type" value="Genomic_DNA"/>
</dbReference>
<evidence type="ECO:0000256" key="9">
    <source>
        <dbReference type="ARBA" id="ARBA00023211"/>
    </source>
</evidence>
<feature type="binding site" evidence="10">
    <location>
        <position position="140"/>
    </location>
    <ligand>
        <name>Mn(2+)</name>
        <dbReference type="ChEBI" id="CHEBI:29035"/>
        <label>2</label>
    </ligand>
</feature>
<dbReference type="RefSeq" id="WP_114483800.1">
    <property type="nucleotide sequence ID" value="NZ_QPJU01000008.1"/>
</dbReference>
<dbReference type="InterPro" id="IPR043461">
    <property type="entry name" value="LpxH-like"/>
</dbReference>
<keyword evidence="5 10" id="KW-0479">Metal-binding</keyword>
<protein>
    <recommendedName>
        <fullName evidence="10">UDP-2,3-diacylglucosamine hydrolase</fullName>
        <ecNumber evidence="10">3.6.1.54</ecNumber>
    </recommendedName>
    <alternativeName>
        <fullName evidence="10">UDP-2,3-diacylglucosamine diphosphatase</fullName>
    </alternativeName>
</protein>
<dbReference type="NCBIfam" id="NF003743">
    <property type="entry name" value="PRK05340.1"/>
    <property type="match status" value="1"/>
</dbReference>
<dbReference type="UniPathway" id="UPA00359">
    <property type="reaction ID" value="UER00480"/>
</dbReference>
<comment type="similarity">
    <text evidence="10">Belongs to the LpxH family.</text>
</comment>
<keyword evidence="8 10" id="KW-0472">Membrane</keyword>
<dbReference type="SUPFAM" id="SSF56300">
    <property type="entry name" value="Metallo-dependent phosphatases"/>
    <property type="match status" value="1"/>
</dbReference>
<reference evidence="12 13" key="1">
    <citation type="submission" date="2018-07" db="EMBL/GenBank/DDBJ databases">
        <title>Genomic Encyclopedia of Type Strains, Phase IV (KMG-IV): sequencing the most valuable type-strain genomes for metagenomic binning, comparative biology and taxonomic classification.</title>
        <authorList>
            <person name="Goeker M."/>
        </authorList>
    </citation>
    <scope>NUCLEOTIDE SEQUENCE [LARGE SCALE GENOMIC DNA]</scope>
    <source>
        <strain evidence="12 13">DSM 100911</strain>
    </source>
</reference>
<dbReference type="Pfam" id="PF00149">
    <property type="entry name" value="Metallophos"/>
    <property type="match status" value="1"/>
</dbReference>
<comment type="caution">
    <text evidence="12">The sequence shown here is derived from an EMBL/GenBank/DDBJ whole genome shotgun (WGS) entry which is preliminary data.</text>
</comment>
<evidence type="ECO:0000256" key="5">
    <source>
        <dbReference type="ARBA" id="ARBA00022723"/>
    </source>
</evidence>
<evidence type="ECO:0000256" key="4">
    <source>
        <dbReference type="ARBA" id="ARBA00022556"/>
    </source>
</evidence>
<keyword evidence="4 10" id="KW-0441">Lipid A biosynthesis</keyword>
<dbReference type="CDD" id="cd07398">
    <property type="entry name" value="MPP_YbbF-LpxH"/>
    <property type="match status" value="1"/>
</dbReference>
<feature type="binding site" evidence="10">
    <location>
        <position position="190"/>
    </location>
    <ligand>
        <name>substrate</name>
    </ligand>
</feature>
<dbReference type="GO" id="GO:0005737">
    <property type="term" value="C:cytoplasm"/>
    <property type="evidence" value="ECO:0007669"/>
    <property type="project" value="InterPro"/>
</dbReference>
<comment type="catalytic activity">
    <reaction evidence="10">
        <text>UDP-2-N,3-O-bis[(3R)-3-hydroxytetradecanoyl]-alpha-D-glucosamine + H2O = 2-N,3-O-bis[(3R)-3-hydroxytetradecanoyl]-alpha-D-glucosaminyl 1-phosphate + UMP + 2 H(+)</text>
        <dbReference type="Rhea" id="RHEA:25213"/>
        <dbReference type="ChEBI" id="CHEBI:15377"/>
        <dbReference type="ChEBI" id="CHEBI:15378"/>
        <dbReference type="ChEBI" id="CHEBI:57865"/>
        <dbReference type="ChEBI" id="CHEBI:57957"/>
        <dbReference type="ChEBI" id="CHEBI:78847"/>
        <dbReference type="EC" id="3.6.1.54"/>
    </reaction>
</comment>
<dbReference type="OrthoDB" id="9783283at2"/>
<dbReference type="PANTHER" id="PTHR34990">
    <property type="entry name" value="UDP-2,3-DIACYLGLUCOSAMINE HYDROLASE-RELATED"/>
    <property type="match status" value="1"/>
</dbReference>
<feature type="binding site" evidence="10">
    <location>
        <position position="148"/>
    </location>
    <ligand>
        <name>substrate</name>
    </ligand>
</feature>
<keyword evidence="3 10" id="KW-0997">Cell inner membrane</keyword>
<dbReference type="GO" id="GO:0019897">
    <property type="term" value="C:extrinsic component of plasma membrane"/>
    <property type="evidence" value="ECO:0007669"/>
    <property type="project" value="UniProtKB-UniRule"/>
</dbReference>
<dbReference type="InterPro" id="IPR029052">
    <property type="entry name" value="Metallo-depent_PP-like"/>
</dbReference>
<dbReference type="Proteomes" id="UP000252174">
    <property type="component" value="Unassembled WGS sequence"/>
</dbReference>
<comment type="pathway">
    <text evidence="10">Glycolipid biosynthesis; lipid IV(A) biosynthesis; lipid IV(A) from (3R)-3-hydroxytetradecanoyl-[acyl-carrier-protein] and UDP-N-acetyl-alpha-D-glucosamine: step 4/6.</text>
</comment>
<dbReference type="GO" id="GO:0008758">
    <property type="term" value="F:UDP-2,3-diacylglucosamine hydrolase activity"/>
    <property type="evidence" value="ECO:0007669"/>
    <property type="project" value="UniProtKB-UniRule"/>
</dbReference>
<feature type="binding site" evidence="10">
    <location>
        <position position="25"/>
    </location>
    <ligand>
        <name>Mn(2+)</name>
        <dbReference type="ChEBI" id="CHEBI:29035"/>
        <label>1</label>
    </ligand>
</feature>
<organism evidence="12 13">
    <name type="scientific">Extensimonas vulgaris</name>
    <dbReference type="NCBI Taxonomy" id="1031594"/>
    <lineage>
        <taxon>Bacteria</taxon>
        <taxon>Pseudomonadati</taxon>
        <taxon>Pseudomonadota</taxon>
        <taxon>Betaproteobacteria</taxon>
        <taxon>Burkholderiales</taxon>
        <taxon>Comamonadaceae</taxon>
        <taxon>Extensimonas</taxon>
    </lineage>
</organism>
<evidence type="ECO:0000313" key="12">
    <source>
        <dbReference type="EMBL" id="RCX08516.1"/>
    </source>
</evidence>
<dbReference type="InterPro" id="IPR004843">
    <property type="entry name" value="Calcineurin-like_PHP"/>
</dbReference>
<evidence type="ECO:0000256" key="7">
    <source>
        <dbReference type="ARBA" id="ARBA00023098"/>
    </source>
</evidence>
<proteinExistence type="inferred from homology"/>
<dbReference type="HAMAP" id="MF_00575">
    <property type="entry name" value="LpxH"/>
    <property type="match status" value="1"/>
</dbReference>
<dbReference type="InterPro" id="IPR010138">
    <property type="entry name" value="UDP-diacylglucosamine_Hdrlase"/>
</dbReference>
<dbReference type="GO" id="GO:0030145">
    <property type="term" value="F:manganese ion binding"/>
    <property type="evidence" value="ECO:0007669"/>
    <property type="project" value="UniProtKB-UniRule"/>
</dbReference>
<keyword evidence="2 10" id="KW-0444">Lipid biosynthesis</keyword>
<comment type="cofactor">
    <cofactor evidence="10">
        <name>Mn(2+)</name>
        <dbReference type="ChEBI" id="CHEBI:29035"/>
    </cofactor>
    <text evidence="10">Binds 2 Mn(2+) ions per subunit in a binuclear metal center.</text>
</comment>
<sequence>MQPALPRFEELVAPAGWRTLDFISDLHLQVQDRATFAVWRDYMQRAQASALFILGDLFEVWVGDDAIEDVADQAQTPDARSFEAECCAILRATAQRLPVYFMVGNRDFLAGTGFARACGLTLLADPTVLVFAGQRILLSHGDQLCVDDVDYQRFRTLARTPEWQQRFLAQPLLARRAQARGMRAQSSARKQSGAWYADVDDAAARAWLHAAQAQWLLHGHTHRPGEHALAPKGRRVVLSDWDMAASPPRAEVLRLDAQGFVRHDLTREASSQG</sequence>
<dbReference type="EC" id="3.6.1.54" evidence="10"/>
<evidence type="ECO:0000256" key="2">
    <source>
        <dbReference type="ARBA" id="ARBA00022516"/>
    </source>
</evidence>
<evidence type="ECO:0000256" key="1">
    <source>
        <dbReference type="ARBA" id="ARBA00022475"/>
    </source>
</evidence>
<comment type="function">
    <text evidence="10">Hydrolyzes the pyrophosphate bond of UDP-2,3-diacylglucosamine to yield 2,3-diacylglucosamine 1-phosphate (lipid X) and UMP by catalyzing the attack of water at the alpha-P atom. Involved in the biosynthesis of lipid A, a phosphorylated glycolipid that anchors the lipopolysaccharide to the outer membrane of the cell.</text>
</comment>
<keyword evidence="6 10" id="KW-0378">Hydrolase</keyword>
<dbReference type="Gene3D" id="3.60.21.10">
    <property type="match status" value="1"/>
</dbReference>
<dbReference type="GO" id="GO:0009245">
    <property type="term" value="P:lipid A biosynthetic process"/>
    <property type="evidence" value="ECO:0007669"/>
    <property type="project" value="UniProtKB-UniRule"/>
</dbReference>
<gene>
    <name evidence="10" type="primary">lpxH</name>
    <name evidence="12" type="ORF">DFR45_10815</name>
</gene>
<feature type="binding site" evidence="10">
    <location>
        <position position="220"/>
    </location>
    <ligand>
        <name>Mn(2+)</name>
        <dbReference type="ChEBI" id="CHEBI:29035"/>
        <label>2</label>
    </ligand>
</feature>
<feature type="binding site" evidence="10">
    <location>
        <begin position="105"/>
        <end position="106"/>
    </location>
    <ligand>
        <name>substrate</name>
    </ligand>
</feature>
<feature type="binding site" evidence="10">
    <location>
        <position position="220"/>
    </location>
    <ligand>
        <name>substrate</name>
    </ligand>
</feature>
<feature type="binding site" evidence="10">
    <location>
        <position position="56"/>
    </location>
    <ligand>
        <name>Mn(2+)</name>
        <dbReference type="ChEBI" id="CHEBI:29035"/>
        <label>1</label>
    </ligand>
</feature>
<evidence type="ECO:0000256" key="8">
    <source>
        <dbReference type="ARBA" id="ARBA00023136"/>
    </source>
</evidence>
<feature type="binding site" evidence="10">
    <location>
        <position position="186"/>
    </location>
    <ligand>
        <name>substrate</name>
    </ligand>
</feature>